<dbReference type="OrthoDB" id="2282679at2759"/>
<evidence type="ECO:0000313" key="3">
    <source>
        <dbReference type="Proteomes" id="UP000439903"/>
    </source>
</evidence>
<reference evidence="2 3" key="1">
    <citation type="journal article" date="2019" name="Environ. Microbiol.">
        <title>At the nexus of three kingdoms: the genome of the mycorrhizal fungus Gigaspora margarita provides insights into plant, endobacterial and fungal interactions.</title>
        <authorList>
            <person name="Venice F."/>
            <person name="Ghignone S."/>
            <person name="Salvioli di Fossalunga A."/>
            <person name="Amselem J."/>
            <person name="Novero M."/>
            <person name="Xianan X."/>
            <person name="Sedzielewska Toro K."/>
            <person name="Morin E."/>
            <person name="Lipzen A."/>
            <person name="Grigoriev I.V."/>
            <person name="Henrissat B."/>
            <person name="Martin F.M."/>
            <person name="Bonfante P."/>
        </authorList>
    </citation>
    <scope>NUCLEOTIDE SEQUENCE [LARGE SCALE GENOMIC DNA]</scope>
    <source>
        <strain evidence="2 3">BEG34</strain>
    </source>
</reference>
<evidence type="ECO:0000256" key="1">
    <source>
        <dbReference type="SAM" id="Phobius"/>
    </source>
</evidence>
<accession>A0A8H4AR51</accession>
<feature type="transmembrane region" description="Helical" evidence="1">
    <location>
        <begin position="93"/>
        <end position="112"/>
    </location>
</feature>
<gene>
    <name evidence="2" type="ORF">F8M41_014913</name>
</gene>
<proteinExistence type="predicted"/>
<protein>
    <submittedName>
        <fullName evidence="2">Putative membrane protein</fullName>
    </submittedName>
</protein>
<dbReference type="AlphaFoldDB" id="A0A8H4AR51"/>
<keyword evidence="3" id="KW-1185">Reference proteome</keyword>
<keyword evidence="1" id="KW-1133">Transmembrane helix</keyword>
<feature type="transmembrane region" description="Helical" evidence="1">
    <location>
        <begin position="21"/>
        <end position="41"/>
    </location>
</feature>
<feature type="transmembrane region" description="Helical" evidence="1">
    <location>
        <begin position="61"/>
        <end position="81"/>
    </location>
</feature>
<comment type="caution">
    <text evidence="2">The sequence shown here is derived from an EMBL/GenBank/DDBJ whole genome shotgun (WGS) entry which is preliminary data.</text>
</comment>
<keyword evidence="1" id="KW-0812">Transmembrane</keyword>
<dbReference type="EMBL" id="WTPW01000308">
    <property type="protein sequence ID" value="KAF0524836.1"/>
    <property type="molecule type" value="Genomic_DNA"/>
</dbReference>
<evidence type="ECO:0000313" key="2">
    <source>
        <dbReference type="EMBL" id="KAF0524836.1"/>
    </source>
</evidence>
<organism evidence="2 3">
    <name type="scientific">Gigaspora margarita</name>
    <dbReference type="NCBI Taxonomy" id="4874"/>
    <lineage>
        <taxon>Eukaryota</taxon>
        <taxon>Fungi</taxon>
        <taxon>Fungi incertae sedis</taxon>
        <taxon>Mucoromycota</taxon>
        <taxon>Glomeromycotina</taxon>
        <taxon>Glomeromycetes</taxon>
        <taxon>Diversisporales</taxon>
        <taxon>Gigasporaceae</taxon>
        <taxon>Gigaspora</taxon>
    </lineage>
</organism>
<dbReference type="Proteomes" id="UP000439903">
    <property type="component" value="Unassembled WGS sequence"/>
</dbReference>
<feature type="transmembrane region" description="Helical" evidence="1">
    <location>
        <begin position="132"/>
        <end position="154"/>
    </location>
</feature>
<keyword evidence="1" id="KW-0472">Membrane</keyword>
<sequence>MFYGHYCGAWFVKVIEPRIPIWVLMNAVQFIDILHNLFVIFHTEKIKIRHDFTISEEIISVPYSHSLLGATIWCLVAGLWYRFFSGLGGGNKATFLICLLVLSHWFEDLVVHEKDLLLFTFDNTKPKYGFGLYKSFLLSQLLETGLILSSFIYYLKNTKTSLKNSANFWTKWGVSVVFVDFVISHSTSYITPPNVLFLCFTALTLHFKSCYLANQLDKVRIPTSYTLTKESLD</sequence>
<name>A0A8H4AR51_GIGMA</name>